<keyword evidence="3" id="KW-1185">Reference proteome</keyword>
<dbReference type="Proteomes" id="UP000768567">
    <property type="component" value="Unassembled WGS sequence"/>
</dbReference>
<name>A0ABR9R5I2_9FIRM</name>
<dbReference type="SUPFAM" id="SSF88659">
    <property type="entry name" value="Sigma3 and sigma4 domains of RNA polymerase sigma factors"/>
    <property type="match status" value="1"/>
</dbReference>
<comment type="caution">
    <text evidence="2">The sequence shown here is derived from an EMBL/GenBank/DDBJ whole genome shotgun (WGS) entry which is preliminary data.</text>
</comment>
<evidence type="ECO:0000259" key="1">
    <source>
        <dbReference type="Pfam" id="PF04545"/>
    </source>
</evidence>
<reference evidence="2 3" key="1">
    <citation type="submission" date="2020-10" db="EMBL/GenBank/DDBJ databases">
        <title>ChiBAC.</title>
        <authorList>
            <person name="Zenner C."/>
            <person name="Hitch T.C.A."/>
            <person name="Clavel T."/>
        </authorList>
    </citation>
    <scope>NUCLEOTIDE SEQUENCE [LARGE SCALE GENOMIC DNA]</scope>
    <source>
        <strain evidence="2 3">DSM 109015</strain>
    </source>
</reference>
<accession>A0ABR9R5I2</accession>
<dbReference type="RefSeq" id="WP_193502536.1">
    <property type="nucleotide sequence ID" value="NZ_JADCKC010000003.1"/>
</dbReference>
<dbReference type="InterPro" id="IPR013324">
    <property type="entry name" value="RNA_pol_sigma_r3/r4-like"/>
</dbReference>
<protein>
    <recommendedName>
        <fullName evidence="1">RNA polymerase sigma-70 region 4 domain-containing protein</fullName>
    </recommendedName>
</protein>
<feature type="domain" description="RNA polymerase sigma-70 region 4" evidence="1">
    <location>
        <begin position="97"/>
        <end position="137"/>
    </location>
</feature>
<dbReference type="InterPro" id="IPR007630">
    <property type="entry name" value="RNA_pol_sigma70_r4"/>
</dbReference>
<evidence type="ECO:0000313" key="3">
    <source>
        <dbReference type="Proteomes" id="UP000768567"/>
    </source>
</evidence>
<evidence type="ECO:0000313" key="2">
    <source>
        <dbReference type="EMBL" id="MBE5038403.1"/>
    </source>
</evidence>
<organism evidence="2 3">
    <name type="scientific">Gemmiger gallinarum</name>
    <dbReference type="NCBI Taxonomy" id="2779354"/>
    <lineage>
        <taxon>Bacteria</taxon>
        <taxon>Bacillati</taxon>
        <taxon>Bacillota</taxon>
        <taxon>Clostridia</taxon>
        <taxon>Eubacteriales</taxon>
        <taxon>Gemmiger</taxon>
    </lineage>
</organism>
<proteinExistence type="predicted"/>
<gene>
    <name evidence="2" type="ORF">INF35_11450</name>
</gene>
<dbReference type="Pfam" id="PF04545">
    <property type="entry name" value="Sigma70_r4"/>
    <property type="match status" value="1"/>
</dbReference>
<sequence length="147" mass="17191">MDRTQREQTEEKIQWLSRYRKALRRQQLLAMDLEQARGMVLCHAPAVDGMPRASGHSDRTGRAAERLMRAETRCAAAAADTHRIRSEVQWSISTVFDPTQRELLRRRYLLGQTLTEISEQMHLEYRWVRRLHRKAVLRAVTELPPAS</sequence>
<dbReference type="EMBL" id="JADCKC010000003">
    <property type="protein sequence ID" value="MBE5038403.1"/>
    <property type="molecule type" value="Genomic_DNA"/>
</dbReference>